<protein>
    <submittedName>
        <fullName evidence="2">Uncharacterized protein</fullName>
    </submittedName>
</protein>
<keyword evidence="3" id="KW-1185">Reference proteome</keyword>
<dbReference type="InterPro" id="IPR045684">
    <property type="entry name" value="DUF6191"/>
</dbReference>
<dbReference type="OrthoDB" id="4555106at2"/>
<evidence type="ECO:0000256" key="1">
    <source>
        <dbReference type="SAM" id="MobiDB-lite"/>
    </source>
</evidence>
<feature type="region of interest" description="Disordered" evidence="1">
    <location>
        <begin position="65"/>
        <end position="108"/>
    </location>
</feature>
<evidence type="ECO:0000313" key="3">
    <source>
        <dbReference type="Proteomes" id="UP000017048"/>
    </source>
</evidence>
<proteinExistence type="predicted"/>
<feature type="compositionally biased region" description="Basic and acidic residues" evidence="1">
    <location>
        <begin position="65"/>
        <end position="90"/>
    </location>
</feature>
<gene>
    <name evidence="2" type="ORF">NCAST_26_00870</name>
</gene>
<accession>U5EIZ1</accession>
<sequence length="108" mass="11694">MGTVFAMTIPGLAILLIALALLEVVVNRLTGTRILPWTRKRTGPAVAATGFEHLTAMFQGSKHHEFEQRQSTLMHRETPSEGAPPRDRVDLTGGSARLVARTQAPPPA</sequence>
<dbReference type="RefSeq" id="WP_019046375.1">
    <property type="nucleotide sequence ID" value="NZ_BAFO02000026.1"/>
</dbReference>
<dbReference type="AlphaFoldDB" id="U5EIZ1"/>
<organism evidence="2 3">
    <name type="scientific">Nocardia asteroides NBRC 15531</name>
    <dbReference type="NCBI Taxonomy" id="1110697"/>
    <lineage>
        <taxon>Bacteria</taxon>
        <taxon>Bacillati</taxon>
        <taxon>Actinomycetota</taxon>
        <taxon>Actinomycetes</taxon>
        <taxon>Mycobacteriales</taxon>
        <taxon>Nocardiaceae</taxon>
        <taxon>Nocardia</taxon>
    </lineage>
</organism>
<reference evidence="2 3" key="1">
    <citation type="journal article" date="2014" name="BMC Genomics">
        <title>Genome based analysis of type-I polyketide synthase and nonribosomal peptide synthetase gene clusters in seven strains of five representative Nocardia species.</title>
        <authorList>
            <person name="Komaki H."/>
            <person name="Ichikawa N."/>
            <person name="Hosoyama A."/>
            <person name="Takahashi-Nakaguchi A."/>
            <person name="Matsuzawa T."/>
            <person name="Suzuki K."/>
            <person name="Fujita N."/>
            <person name="Gonoi T."/>
        </authorList>
    </citation>
    <scope>NUCLEOTIDE SEQUENCE [LARGE SCALE GENOMIC DNA]</scope>
    <source>
        <strain evidence="2 3">NBRC 15531</strain>
    </source>
</reference>
<comment type="caution">
    <text evidence="2">The sequence shown here is derived from an EMBL/GenBank/DDBJ whole genome shotgun (WGS) entry which is preliminary data.</text>
</comment>
<dbReference type="eggNOG" id="ENOG5032XDB">
    <property type="taxonomic scope" value="Bacteria"/>
</dbReference>
<evidence type="ECO:0000313" key="2">
    <source>
        <dbReference type="EMBL" id="GAD85109.1"/>
    </source>
</evidence>
<dbReference type="GeneID" id="91516488"/>
<dbReference type="EMBL" id="BAFO02000026">
    <property type="protein sequence ID" value="GAD85109.1"/>
    <property type="molecule type" value="Genomic_DNA"/>
</dbReference>
<dbReference type="Proteomes" id="UP000017048">
    <property type="component" value="Unassembled WGS sequence"/>
</dbReference>
<name>U5EIZ1_NOCAS</name>
<dbReference type="Pfam" id="PF19690">
    <property type="entry name" value="DUF6191"/>
    <property type="match status" value="1"/>
</dbReference>